<dbReference type="Pfam" id="PF00905">
    <property type="entry name" value="Transpeptidase"/>
    <property type="match status" value="1"/>
</dbReference>
<dbReference type="Proteomes" id="UP001065549">
    <property type="component" value="Unassembled WGS sequence"/>
</dbReference>
<dbReference type="PANTHER" id="PTHR30627">
    <property type="entry name" value="PEPTIDOGLYCAN D,D-TRANSPEPTIDASE"/>
    <property type="match status" value="1"/>
</dbReference>
<feature type="domain" description="Penicillin-binding protein transpeptidase" evidence="1">
    <location>
        <begin position="148"/>
        <end position="449"/>
    </location>
</feature>
<dbReference type="GO" id="GO:0071555">
    <property type="term" value="P:cell wall organization"/>
    <property type="evidence" value="ECO:0007669"/>
    <property type="project" value="TreeGrafter"/>
</dbReference>
<proteinExistence type="predicted"/>
<dbReference type="InterPro" id="IPR001460">
    <property type="entry name" value="PCN-bd_Tpept"/>
</dbReference>
<dbReference type="Gene3D" id="3.90.1310.10">
    <property type="entry name" value="Penicillin-binding protein 2a (Domain 2)"/>
    <property type="match status" value="1"/>
</dbReference>
<dbReference type="Gene3D" id="3.40.710.10">
    <property type="entry name" value="DD-peptidase/beta-lactamase superfamily"/>
    <property type="match status" value="1"/>
</dbReference>
<sequence>MKKIEKRAIMCLLLAGVLVIGLGVFCFRYVKDGGDWATYTANKQIYNDKGKLKTGSLYDRNGKLLMTNVGGKMQFSDTSSIRKANVHLTGDKSGMIATGANKVFANKLSGYNFLTGTYSMLGKGRNVNLTIDSEICTTANQALAGRKGTVGVYNYKTGEIICLVSSPNYDPTDPPKVSEDDKSGIYMNRFFSATFTPGSIFKLVTAAASIENLSDYATWEYTCTGRQSYGGSDRVTCQEPHGKVNLEKALAVSCNCYFGKLAEKVGAEKMKEYTEKTGLTISRDINGISTARGKFEFPQSGGVELAWAGIGQHEDLVNPCTMMTYMGAIAGGGRAVQPKIIRNVKFSTGIPASLPWKSWTKRMIEENTASILQNMMRNNVEDNYGTENFPGLNICAKSGTAEVGKNKRPNAWFTGFLRDEEHPYAFIVLVENGGFGSQVSGSIANKVLQEVVEKY</sequence>
<dbReference type="RefSeq" id="WP_253020980.1">
    <property type="nucleotide sequence ID" value="NZ_JAOSHN010000006.1"/>
</dbReference>
<dbReference type="GO" id="GO:0008658">
    <property type="term" value="F:penicillin binding"/>
    <property type="evidence" value="ECO:0007669"/>
    <property type="project" value="InterPro"/>
</dbReference>
<evidence type="ECO:0000313" key="3">
    <source>
        <dbReference type="Proteomes" id="UP001065549"/>
    </source>
</evidence>
<keyword evidence="3" id="KW-1185">Reference proteome</keyword>
<reference evidence="2" key="1">
    <citation type="submission" date="2022-09" db="EMBL/GenBank/DDBJ databases">
        <title>Culturomic study of gut microbiota in children with autism spectrum disorder.</title>
        <authorList>
            <person name="Efimov B.A."/>
            <person name="Chaplin A.V."/>
            <person name="Sokolova S.R."/>
            <person name="Pikina A.P."/>
            <person name="Korzhanova M."/>
            <person name="Belova V."/>
            <person name="Korostin D."/>
        </authorList>
    </citation>
    <scope>NUCLEOTIDE SEQUENCE</scope>
    <source>
        <strain evidence="2">ASD5510</strain>
    </source>
</reference>
<name>A0A9J6QTT2_9FIRM</name>
<dbReference type="EMBL" id="JAOSHN010000006">
    <property type="protein sequence ID" value="MCU7379557.1"/>
    <property type="molecule type" value="Genomic_DNA"/>
</dbReference>
<evidence type="ECO:0000259" key="1">
    <source>
        <dbReference type="Pfam" id="PF00905"/>
    </source>
</evidence>
<organism evidence="2 3">
    <name type="scientific">Hominibacterium faecale</name>
    <dbReference type="NCBI Taxonomy" id="2839743"/>
    <lineage>
        <taxon>Bacteria</taxon>
        <taxon>Bacillati</taxon>
        <taxon>Bacillota</taxon>
        <taxon>Clostridia</taxon>
        <taxon>Peptostreptococcales</taxon>
        <taxon>Anaerovoracaceae</taxon>
        <taxon>Hominibacterium</taxon>
    </lineage>
</organism>
<dbReference type="GO" id="GO:0005886">
    <property type="term" value="C:plasma membrane"/>
    <property type="evidence" value="ECO:0007669"/>
    <property type="project" value="TreeGrafter"/>
</dbReference>
<dbReference type="InterPro" id="IPR050515">
    <property type="entry name" value="Beta-lactam/transpept"/>
</dbReference>
<dbReference type="AlphaFoldDB" id="A0A9J6QTT2"/>
<dbReference type="SUPFAM" id="SSF56601">
    <property type="entry name" value="beta-lactamase/transpeptidase-like"/>
    <property type="match status" value="1"/>
</dbReference>
<dbReference type="PANTHER" id="PTHR30627:SF24">
    <property type="entry name" value="PENICILLIN-BINDING PROTEIN 4B"/>
    <property type="match status" value="1"/>
</dbReference>
<dbReference type="GO" id="GO:0071972">
    <property type="term" value="F:peptidoglycan L,D-transpeptidase activity"/>
    <property type="evidence" value="ECO:0007669"/>
    <property type="project" value="TreeGrafter"/>
</dbReference>
<accession>A0A9J6QTT2</accession>
<dbReference type="InterPro" id="IPR012338">
    <property type="entry name" value="Beta-lactam/transpept-like"/>
</dbReference>
<protein>
    <submittedName>
        <fullName evidence="2">Penicillin-binding transpeptidase domain-containing protein</fullName>
    </submittedName>
</protein>
<gene>
    <name evidence="2" type="ORF">OBO34_14520</name>
</gene>
<comment type="caution">
    <text evidence="2">The sequence shown here is derived from an EMBL/GenBank/DDBJ whole genome shotgun (WGS) entry which is preliminary data.</text>
</comment>
<evidence type="ECO:0000313" key="2">
    <source>
        <dbReference type="EMBL" id="MCU7379557.1"/>
    </source>
</evidence>